<accession>A0ABS6DUN7</accession>
<evidence type="ECO:0000313" key="3">
    <source>
        <dbReference type="Proteomes" id="UP001196301"/>
    </source>
</evidence>
<feature type="transmembrane region" description="Helical" evidence="1">
    <location>
        <begin position="12"/>
        <end position="29"/>
    </location>
</feature>
<keyword evidence="1" id="KW-1133">Transmembrane helix</keyword>
<dbReference type="RefSeq" id="WP_216568690.1">
    <property type="nucleotide sequence ID" value="NZ_JAHLOQ010000006.1"/>
</dbReference>
<dbReference type="EMBL" id="JAHLOQ010000006">
    <property type="protein sequence ID" value="MBU5335550.1"/>
    <property type="molecule type" value="Genomic_DNA"/>
</dbReference>
<keyword evidence="3" id="KW-1185">Reference proteome</keyword>
<evidence type="ECO:0000256" key="1">
    <source>
        <dbReference type="SAM" id="Phobius"/>
    </source>
</evidence>
<feature type="transmembrane region" description="Helical" evidence="1">
    <location>
        <begin position="78"/>
        <end position="102"/>
    </location>
</feature>
<keyword evidence="1" id="KW-0472">Membrane</keyword>
<organism evidence="2 3">
    <name type="scientific">Intestinibacter bartlettii</name>
    <dbReference type="NCBI Taxonomy" id="261299"/>
    <lineage>
        <taxon>Bacteria</taxon>
        <taxon>Bacillati</taxon>
        <taxon>Bacillota</taxon>
        <taxon>Clostridia</taxon>
        <taxon>Peptostreptococcales</taxon>
        <taxon>Peptostreptococcaceae</taxon>
        <taxon>Intestinibacter</taxon>
    </lineage>
</organism>
<dbReference type="Proteomes" id="UP001196301">
    <property type="component" value="Unassembled WGS sequence"/>
</dbReference>
<evidence type="ECO:0000313" key="2">
    <source>
        <dbReference type="EMBL" id="MBU5335550.1"/>
    </source>
</evidence>
<name>A0ABS6DUN7_9FIRM</name>
<sequence length="138" mass="15272">MKLYFSNITSTITTILILILIAFMVYSFINRDNIQFWGRRILILAIYGLVVCCFAAGRDGLDITIQNAIEGTNIAGGIFELVSIPTIMGCIGAGIIIISAIVSLFTKSQNVREILFFIMCIGIIFKIVTVEISRILIM</sequence>
<comment type="caution">
    <text evidence="2">The sequence shown here is derived from an EMBL/GenBank/DDBJ whole genome shotgun (WGS) entry which is preliminary data.</text>
</comment>
<feature type="transmembrane region" description="Helical" evidence="1">
    <location>
        <begin position="41"/>
        <end position="58"/>
    </location>
</feature>
<feature type="transmembrane region" description="Helical" evidence="1">
    <location>
        <begin position="114"/>
        <end position="137"/>
    </location>
</feature>
<proteinExistence type="predicted"/>
<gene>
    <name evidence="2" type="ORF">KQI20_03765</name>
</gene>
<protein>
    <submittedName>
        <fullName evidence="2">Uncharacterized protein</fullName>
    </submittedName>
</protein>
<keyword evidence="1" id="KW-0812">Transmembrane</keyword>
<reference evidence="2 3" key="1">
    <citation type="submission" date="2021-06" db="EMBL/GenBank/DDBJ databases">
        <authorList>
            <person name="Sun Q."/>
            <person name="Li D."/>
        </authorList>
    </citation>
    <scope>NUCLEOTIDE SEQUENCE [LARGE SCALE GENOMIC DNA]</scope>
    <source>
        <strain evidence="2 3">N19</strain>
    </source>
</reference>